<feature type="binding site" evidence="12">
    <location>
        <position position="54"/>
    </location>
    <ligand>
        <name>[4Fe-4S] cluster</name>
        <dbReference type="ChEBI" id="CHEBI:49883"/>
        <label>1</label>
    </ligand>
</feature>
<keyword evidence="7 12" id="KW-0408">Iron</keyword>
<accession>A0A3G1L067</accession>
<feature type="region of interest" description="Disordered" evidence="13">
    <location>
        <begin position="122"/>
        <end position="142"/>
    </location>
</feature>
<feature type="binding site" evidence="12">
    <location>
        <position position="51"/>
    </location>
    <ligand>
        <name>[4Fe-4S] cluster</name>
        <dbReference type="ChEBI" id="CHEBI:49883"/>
        <label>1</label>
    </ligand>
</feature>
<dbReference type="InterPro" id="IPR017896">
    <property type="entry name" value="4Fe4S_Fe-S-bd"/>
</dbReference>
<dbReference type="PANTHER" id="PTHR10849">
    <property type="entry name" value="NADH DEHYDROGENASE UBIQUINONE IRON-SULFUR PROTEIN 8, MITOCHONDRIAL"/>
    <property type="match status" value="1"/>
</dbReference>
<evidence type="ECO:0000256" key="12">
    <source>
        <dbReference type="HAMAP-Rule" id="MF_01351"/>
    </source>
</evidence>
<dbReference type="KEGG" id="fwa:DCMF_27715"/>
<dbReference type="AlphaFoldDB" id="A0A3G1L067"/>
<keyword evidence="9 12" id="KW-0520">NAD</keyword>
<evidence type="ECO:0000256" key="7">
    <source>
        <dbReference type="ARBA" id="ARBA00023004"/>
    </source>
</evidence>
<evidence type="ECO:0000256" key="3">
    <source>
        <dbReference type="ARBA" id="ARBA00022719"/>
    </source>
</evidence>
<dbReference type="PANTHER" id="PTHR10849:SF24">
    <property type="entry name" value="NADH-QUINONE OXIDOREDUCTASE SUBUNIT I 2"/>
    <property type="match status" value="1"/>
</dbReference>
<keyword evidence="5" id="KW-0677">Repeat</keyword>
<keyword evidence="10 12" id="KW-0830">Ubiquinone</keyword>
<keyword evidence="6 12" id="KW-1278">Translocase</keyword>
<dbReference type="InterPro" id="IPR017900">
    <property type="entry name" value="4Fe4S_Fe_S_CS"/>
</dbReference>
<feature type="binding site" evidence="12">
    <location>
        <position position="93"/>
    </location>
    <ligand>
        <name>[4Fe-4S] cluster</name>
        <dbReference type="ChEBI" id="CHEBI:49883"/>
        <label>2</label>
    </ligand>
</feature>
<evidence type="ECO:0000259" key="14">
    <source>
        <dbReference type="PROSITE" id="PS51379"/>
    </source>
</evidence>
<evidence type="ECO:0000313" key="16">
    <source>
        <dbReference type="Proteomes" id="UP000323521"/>
    </source>
</evidence>
<dbReference type="SUPFAM" id="SSF54862">
    <property type="entry name" value="4Fe-4S ferredoxins"/>
    <property type="match status" value="1"/>
</dbReference>
<evidence type="ECO:0000256" key="5">
    <source>
        <dbReference type="ARBA" id="ARBA00022737"/>
    </source>
</evidence>
<dbReference type="GO" id="GO:0005506">
    <property type="term" value="F:iron ion binding"/>
    <property type="evidence" value="ECO:0007669"/>
    <property type="project" value="UniProtKB-UniRule"/>
</dbReference>
<dbReference type="HAMAP" id="MF_01351">
    <property type="entry name" value="NDH1_NuoI"/>
    <property type="match status" value="1"/>
</dbReference>
<keyword evidence="16" id="KW-1185">Reference proteome</keyword>
<dbReference type="Proteomes" id="UP000323521">
    <property type="component" value="Chromosome"/>
</dbReference>
<evidence type="ECO:0000256" key="11">
    <source>
        <dbReference type="ARBA" id="ARBA00023136"/>
    </source>
</evidence>
<comment type="catalytic activity">
    <reaction evidence="12">
        <text>a quinone + NADH + 5 H(+)(in) = a quinol + NAD(+) + 4 H(+)(out)</text>
        <dbReference type="Rhea" id="RHEA:57888"/>
        <dbReference type="ChEBI" id="CHEBI:15378"/>
        <dbReference type="ChEBI" id="CHEBI:24646"/>
        <dbReference type="ChEBI" id="CHEBI:57540"/>
        <dbReference type="ChEBI" id="CHEBI:57945"/>
        <dbReference type="ChEBI" id="CHEBI:132124"/>
    </reaction>
</comment>
<keyword evidence="8 12" id="KW-0411">Iron-sulfur</keyword>
<comment type="cofactor">
    <cofactor evidence="12">
        <name>[4Fe-4S] cluster</name>
        <dbReference type="ChEBI" id="CHEBI:49883"/>
    </cofactor>
    <text evidence="12">Binds 2 [4Fe-4S] clusters per subunit.</text>
</comment>
<gene>
    <name evidence="12" type="primary">nuoI</name>
    <name evidence="15" type="ORF">DCMF_27715</name>
</gene>
<protein>
    <recommendedName>
        <fullName evidence="12">NADH-quinone oxidoreductase subunit I</fullName>
        <ecNumber evidence="12">7.1.1.-</ecNumber>
    </recommendedName>
    <alternativeName>
        <fullName evidence="12">NADH dehydrogenase I subunit I</fullName>
    </alternativeName>
    <alternativeName>
        <fullName evidence="12">NDH-1 subunit I</fullName>
    </alternativeName>
</protein>
<dbReference type="GO" id="GO:0048038">
    <property type="term" value="F:quinone binding"/>
    <property type="evidence" value="ECO:0007669"/>
    <property type="project" value="UniProtKB-KW"/>
</dbReference>
<dbReference type="GO" id="GO:0005886">
    <property type="term" value="C:plasma membrane"/>
    <property type="evidence" value="ECO:0007669"/>
    <property type="project" value="UniProtKB-SubCell"/>
</dbReference>
<feature type="binding site" evidence="12">
    <location>
        <position position="97"/>
    </location>
    <ligand>
        <name>[4Fe-4S] cluster</name>
        <dbReference type="ChEBI" id="CHEBI:49883"/>
        <label>1</label>
    </ligand>
</feature>
<keyword evidence="2 12" id="KW-0004">4Fe-4S</keyword>
<dbReference type="NCBIfam" id="TIGR01971">
    <property type="entry name" value="NuoI"/>
    <property type="match status" value="1"/>
</dbReference>
<dbReference type="PROSITE" id="PS00198">
    <property type="entry name" value="4FE4S_FER_1"/>
    <property type="match status" value="1"/>
</dbReference>
<proteinExistence type="inferred from homology"/>
<evidence type="ECO:0000256" key="6">
    <source>
        <dbReference type="ARBA" id="ARBA00022967"/>
    </source>
</evidence>
<keyword evidence="4 12" id="KW-0479">Metal-binding</keyword>
<keyword evidence="11 12" id="KW-0472">Membrane</keyword>
<feature type="binding site" evidence="12">
    <location>
        <position position="48"/>
    </location>
    <ligand>
        <name>[4Fe-4S] cluster</name>
        <dbReference type="ChEBI" id="CHEBI:49883"/>
        <label>1</label>
    </ligand>
</feature>
<dbReference type="Pfam" id="PF12838">
    <property type="entry name" value="Fer4_7"/>
    <property type="match status" value="1"/>
</dbReference>
<evidence type="ECO:0000256" key="4">
    <source>
        <dbReference type="ARBA" id="ARBA00022723"/>
    </source>
</evidence>
<dbReference type="GO" id="GO:0051539">
    <property type="term" value="F:4 iron, 4 sulfur cluster binding"/>
    <property type="evidence" value="ECO:0007669"/>
    <property type="project" value="UniProtKB-KW"/>
</dbReference>
<comment type="function">
    <text evidence="12">NDH-1 shuttles electrons from NADH, via FMN and iron-sulfur (Fe-S) centers, to quinones in the respiratory chain. The immediate electron acceptor for the enzyme in this species is believed to be ubiquinone. Couples the redox reaction to proton translocation (for every two electrons transferred, four hydrogen ions are translocated across the cytoplasmic membrane), and thus conserves the redox energy in a proton gradient.</text>
</comment>
<dbReference type="EC" id="7.1.1.-" evidence="12"/>
<dbReference type="GO" id="GO:0050136">
    <property type="term" value="F:NADH dehydrogenase (quinone) (non-electrogenic) activity"/>
    <property type="evidence" value="ECO:0007669"/>
    <property type="project" value="UniProtKB-UniRule"/>
</dbReference>
<evidence type="ECO:0000256" key="9">
    <source>
        <dbReference type="ARBA" id="ARBA00023027"/>
    </source>
</evidence>
<keyword evidence="3 12" id="KW-0874">Quinone</keyword>
<dbReference type="OrthoDB" id="9803192at2"/>
<feature type="domain" description="4Fe-4S ferredoxin-type" evidence="14">
    <location>
        <begin position="78"/>
        <end position="107"/>
    </location>
</feature>
<feature type="binding site" evidence="12">
    <location>
        <position position="58"/>
    </location>
    <ligand>
        <name>[4Fe-4S] cluster</name>
        <dbReference type="ChEBI" id="CHEBI:49883"/>
        <label>2</label>
    </ligand>
</feature>
<evidence type="ECO:0000256" key="13">
    <source>
        <dbReference type="SAM" id="MobiDB-lite"/>
    </source>
</evidence>
<feature type="compositionally biased region" description="Basic and acidic residues" evidence="13">
    <location>
        <begin position="125"/>
        <end position="135"/>
    </location>
</feature>
<evidence type="ECO:0000256" key="10">
    <source>
        <dbReference type="ARBA" id="ARBA00023075"/>
    </source>
</evidence>
<evidence type="ECO:0000256" key="1">
    <source>
        <dbReference type="ARBA" id="ARBA00022475"/>
    </source>
</evidence>
<comment type="subcellular location">
    <subcellularLocation>
        <location evidence="12">Cell membrane</location>
        <topology evidence="12">Peripheral membrane protein</topology>
    </subcellularLocation>
</comment>
<name>A0A3G1L067_FORW1</name>
<feature type="binding site" evidence="12">
    <location>
        <position position="90"/>
    </location>
    <ligand>
        <name>[4Fe-4S] cluster</name>
        <dbReference type="ChEBI" id="CHEBI:49883"/>
        <label>2</label>
    </ligand>
</feature>
<dbReference type="Gene3D" id="3.30.70.3270">
    <property type="match status" value="1"/>
</dbReference>
<dbReference type="PROSITE" id="PS51379">
    <property type="entry name" value="4FE4S_FER_2"/>
    <property type="match status" value="2"/>
</dbReference>
<feature type="binding site" evidence="12">
    <location>
        <position position="87"/>
    </location>
    <ligand>
        <name>[4Fe-4S] cluster</name>
        <dbReference type="ChEBI" id="CHEBI:49883"/>
        <label>2</label>
    </ligand>
</feature>
<keyword evidence="1 12" id="KW-1003">Cell membrane</keyword>
<dbReference type="InterPro" id="IPR010226">
    <property type="entry name" value="NADH_quinone_OxRdtase_chainI"/>
</dbReference>
<evidence type="ECO:0000256" key="2">
    <source>
        <dbReference type="ARBA" id="ARBA00022485"/>
    </source>
</evidence>
<dbReference type="EMBL" id="CP017634">
    <property type="protein sequence ID" value="ATW28034.1"/>
    <property type="molecule type" value="Genomic_DNA"/>
</dbReference>
<reference evidence="15 16" key="1">
    <citation type="submission" date="2016-10" db="EMBL/GenBank/DDBJ databases">
        <title>Complete Genome Sequence of Peptococcaceae strain DCMF.</title>
        <authorList>
            <person name="Edwards R.J."/>
            <person name="Holland S.I."/>
            <person name="Deshpande N.P."/>
            <person name="Wong Y.K."/>
            <person name="Ertan H."/>
            <person name="Manefield M."/>
            <person name="Russell T.L."/>
            <person name="Lee M.J."/>
        </authorList>
    </citation>
    <scope>NUCLEOTIDE SEQUENCE [LARGE SCALE GENOMIC DNA]</scope>
    <source>
        <strain evidence="15 16">DCMF</strain>
    </source>
</reference>
<evidence type="ECO:0000313" key="15">
    <source>
        <dbReference type="EMBL" id="ATW28034.1"/>
    </source>
</evidence>
<comment type="subunit">
    <text evidence="12">NDH-1 is composed of 14 different subunits. Subunits NuoA, H, J, K, L, M, N constitute the membrane sector of the complex.</text>
</comment>
<sequence>MFGQGLITGLGVTIKKFFGKKITQQYPEEMPNLPPRSHGFFTFHKDKCTACTLCANACPNRVIRISTERDENKKKYLTEYTMDLCYCLFCGLCVETCPTQALTWNQNFELAQFHRKDTSYTLYDRSQDPQPHQDAENNGMKG</sequence>
<dbReference type="RefSeq" id="WP_148137441.1">
    <property type="nucleotide sequence ID" value="NZ_CP017634.1"/>
</dbReference>
<feature type="domain" description="4Fe-4S ferredoxin-type" evidence="14">
    <location>
        <begin position="39"/>
        <end position="68"/>
    </location>
</feature>
<evidence type="ECO:0000256" key="8">
    <source>
        <dbReference type="ARBA" id="ARBA00023014"/>
    </source>
</evidence>
<organism evidence="15 16">
    <name type="scientific">Formimonas warabiya</name>
    <dbReference type="NCBI Taxonomy" id="1761012"/>
    <lineage>
        <taxon>Bacteria</taxon>
        <taxon>Bacillati</taxon>
        <taxon>Bacillota</taxon>
        <taxon>Clostridia</taxon>
        <taxon>Eubacteriales</taxon>
        <taxon>Peptococcaceae</taxon>
        <taxon>Candidatus Formimonas</taxon>
    </lineage>
</organism>
<comment type="similarity">
    <text evidence="12">Belongs to the complex I 23 kDa subunit family.</text>
</comment>